<dbReference type="EMBL" id="DRQG01000140">
    <property type="protein sequence ID" value="HGY56919.1"/>
    <property type="molecule type" value="Genomic_DNA"/>
</dbReference>
<organism evidence="1">
    <name type="scientific">Caldithrix abyssi</name>
    <dbReference type="NCBI Taxonomy" id="187145"/>
    <lineage>
        <taxon>Bacteria</taxon>
        <taxon>Pseudomonadati</taxon>
        <taxon>Calditrichota</taxon>
        <taxon>Calditrichia</taxon>
        <taxon>Calditrichales</taxon>
        <taxon>Calditrichaceae</taxon>
        <taxon>Caldithrix</taxon>
    </lineage>
</organism>
<sequence>MGNRKNSNINFYFFVLYIFIGLAGAQEKTLVQPITDPDVILYPEPQIDRPAYLQPLTDPVFKAPVIRITGDAGTPVLDGQWASIARHHYSKDQPWNADQTLIRIDRNQSSPNPIYLDGQTYQVLFSKSSPGEDRWHPQNPDVRIYVRDNEIGLWNIHTDNITVIKSFKDYTNLKFGPYEGNCSYDGRWIAPLGTRSDGKKVTFAYDMEAKKKYPDIVLDGYDIDWVSISALGNYIVVNATINGKRDNTLVFDIYGKQMGSIWSEYGRPSHYDLTVDQNGDEVAVGVSKSAPDEGRVIKRRLSDGTVTVLTKGGYASHTSARNYNRPGWVYVSFQYRGDKWPPYLDEIVAVKLDGSMKVERLVHMHTILNGYYTEAHAVPSPDGSRVMWASNWDNANGPVNSYVVDWRPAISAPENIQIKPTER</sequence>
<dbReference type="Proteomes" id="UP000885779">
    <property type="component" value="Unassembled WGS sequence"/>
</dbReference>
<dbReference type="AlphaFoldDB" id="A0A7V4U4W4"/>
<evidence type="ECO:0008006" key="2">
    <source>
        <dbReference type="Google" id="ProtNLM"/>
    </source>
</evidence>
<protein>
    <recommendedName>
        <fullName evidence="2">WD40-like Beta Propeller Repeat</fullName>
    </recommendedName>
</protein>
<reference evidence="1" key="1">
    <citation type="journal article" date="2020" name="mSystems">
        <title>Genome- and Community-Level Interaction Insights into Carbon Utilization and Element Cycling Functions of Hydrothermarchaeota in Hydrothermal Sediment.</title>
        <authorList>
            <person name="Zhou Z."/>
            <person name="Liu Y."/>
            <person name="Xu W."/>
            <person name="Pan J."/>
            <person name="Luo Z.H."/>
            <person name="Li M."/>
        </authorList>
    </citation>
    <scope>NUCLEOTIDE SEQUENCE [LARGE SCALE GENOMIC DNA]</scope>
    <source>
        <strain evidence="1">HyVt-577</strain>
    </source>
</reference>
<accession>A0A7V4U4W4</accession>
<name>A0A7V4U4W4_CALAY</name>
<comment type="caution">
    <text evidence="1">The sequence shown here is derived from an EMBL/GenBank/DDBJ whole genome shotgun (WGS) entry which is preliminary data.</text>
</comment>
<dbReference type="SUPFAM" id="SSF82171">
    <property type="entry name" value="DPP6 N-terminal domain-like"/>
    <property type="match status" value="1"/>
</dbReference>
<gene>
    <name evidence="1" type="ORF">ENK44_14520</name>
</gene>
<proteinExistence type="predicted"/>
<evidence type="ECO:0000313" key="1">
    <source>
        <dbReference type="EMBL" id="HGY56919.1"/>
    </source>
</evidence>